<comment type="catalytic activity">
    <reaction evidence="1">
        <text>Hydrolysis of terminal, non-reducing beta-D-mannose residues in beta-D-mannosides.</text>
        <dbReference type="EC" id="3.2.1.25"/>
    </reaction>
</comment>
<dbReference type="GO" id="GO:0004567">
    <property type="term" value="F:beta-mannosidase activity"/>
    <property type="evidence" value="ECO:0007669"/>
    <property type="project" value="UniProtKB-EC"/>
</dbReference>
<comment type="similarity">
    <text evidence="2">Belongs to the glycosyl hydrolase 2 family.</text>
</comment>
<evidence type="ECO:0000256" key="6">
    <source>
        <dbReference type="SAM" id="MobiDB-lite"/>
    </source>
</evidence>
<dbReference type="Proteomes" id="UP001138997">
    <property type="component" value="Unassembled WGS sequence"/>
</dbReference>
<dbReference type="InterPro" id="IPR008979">
    <property type="entry name" value="Galactose-bd-like_sf"/>
</dbReference>
<evidence type="ECO:0000256" key="4">
    <source>
        <dbReference type="ARBA" id="ARBA00022801"/>
    </source>
</evidence>
<dbReference type="Pfam" id="PF00703">
    <property type="entry name" value="Glyco_hydro_2"/>
    <property type="match status" value="1"/>
</dbReference>
<dbReference type="Gene3D" id="3.20.20.80">
    <property type="entry name" value="Glycosidases"/>
    <property type="match status" value="1"/>
</dbReference>
<organism evidence="9 10">
    <name type="scientific">Kineosporia babensis</name>
    <dbReference type="NCBI Taxonomy" id="499548"/>
    <lineage>
        <taxon>Bacteria</taxon>
        <taxon>Bacillati</taxon>
        <taxon>Actinomycetota</taxon>
        <taxon>Actinomycetes</taxon>
        <taxon>Kineosporiales</taxon>
        <taxon>Kineosporiaceae</taxon>
        <taxon>Kineosporia</taxon>
    </lineage>
</organism>
<dbReference type="InterPro" id="IPR050887">
    <property type="entry name" value="Beta-mannosidase_GH2"/>
</dbReference>
<feature type="domain" description="Glycoside hydrolase family 2 immunoglobulin-like beta-sandwich" evidence="7">
    <location>
        <begin position="206"/>
        <end position="293"/>
    </location>
</feature>
<evidence type="ECO:0000256" key="1">
    <source>
        <dbReference type="ARBA" id="ARBA00000829"/>
    </source>
</evidence>
<dbReference type="AlphaFoldDB" id="A0A9X1SWW9"/>
<dbReference type="InterPro" id="IPR006102">
    <property type="entry name" value="Ig-like_GH2"/>
</dbReference>
<dbReference type="Pfam" id="PF22666">
    <property type="entry name" value="Glyco_hydro_2_N2"/>
    <property type="match status" value="1"/>
</dbReference>
<reference evidence="9" key="1">
    <citation type="submission" date="2021-11" db="EMBL/GenBank/DDBJ databases">
        <title>Streptomyces corallinus and Kineosporia corallina sp. nov., two new coral-derived marine actinobacteria.</title>
        <authorList>
            <person name="Buangrab K."/>
            <person name="Sutthacheep M."/>
            <person name="Yeemin T."/>
            <person name="Harunari E."/>
            <person name="Igarashi Y."/>
            <person name="Sripreechasak P."/>
            <person name="Kanchanasin P."/>
            <person name="Tanasupawat S."/>
            <person name="Phongsopitanun W."/>
        </authorList>
    </citation>
    <scope>NUCLEOTIDE SEQUENCE</scope>
    <source>
        <strain evidence="9">JCM 31032</strain>
    </source>
</reference>
<evidence type="ECO:0000313" key="10">
    <source>
        <dbReference type="Proteomes" id="UP001138997"/>
    </source>
</evidence>
<sequence length="839" mass="93461">MKHQEVTSGWTVTATAGELPEAVRGTWPAMVPGSIHTDLLAAGAIDEPYDDAHENDLEWFHRTDWLYRTELDLEPPAAGERIDLVFDGIDTIATLKLGGTVLGETANMHRSYRFDITGHAAAHDLEVDIRSATIWAEALREELGNRPATNAPRPFNFVRKMASSFGWDWGPDFRTAALWKPVRIERWATARLAQVRPVVGVAPDGTGTVQVHVEIERSGLEPDTALELTAEVSGVRTTTTIAAGENGAVLSLRVPEAPLWWPVGHGDQPLAELSVELKNDQIVDAWTRRIGFRTVEIDTGDDEYGTRFSILINGKPIAVRGANWIPDDHFVSRITRERLDRRLDQALGAHLNLVRIWGGGMFESDDFYELCDEKGLLVWQDFLLACAAYPEEEPLRTEIEAEARENVVRLMPHPSLILWNGGNENLWGHEDWDWKRRLGDLTWGQDYAQRLFRQIVAELDPTRPYSDNSPYTPRRTPEQSHPNDADRGTHHQWEVWNRIDWTAYRSEIPRFCSEFGYQAPPAWRTLTDHVRATDGTALAEAAAPYADPVFLIHQKADDGTGKLERGMDPHTGVPQRFEDWHWAAQLNQARAIRHAVEHYRSYWPRTAGWIVWQLNDCWPVVSWALVDYEERPKPVYFALRRAAAPRALYLTEGTLVAVNDTDEPWLGTSEVRRETFAGEQHTSGNFTVSAQPRSVVVLPLPADLTTAKDPAGEVLVAELDGLRAVKTFGEDVTLTLDPDPLEVSADKVDGGYRIDVRARSFASDITVHPDRLASDAQVDDGVISLPAGARASFLVTSTADLDPAGLTRAPVLRTANDLKAVAVRTASPATGSGGHMVAD</sequence>
<dbReference type="FunFam" id="3.20.20.80:FF:000050">
    <property type="entry name" value="Beta-mannosidase B"/>
    <property type="match status" value="1"/>
</dbReference>
<dbReference type="InterPro" id="IPR017853">
    <property type="entry name" value="GH"/>
</dbReference>
<evidence type="ECO:0000256" key="5">
    <source>
        <dbReference type="ARBA" id="ARBA00023295"/>
    </source>
</evidence>
<dbReference type="EMBL" id="JAJOMB010000020">
    <property type="protein sequence ID" value="MCD5315221.1"/>
    <property type="molecule type" value="Genomic_DNA"/>
</dbReference>
<feature type="compositionally biased region" description="Basic and acidic residues" evidence="6">
    <location>
        <begin position="475"/>
        <end position="488"/>
    </location>
</feature>
<comment type="caution">
    <text evidence="9">The sequence shown here is derived from an EMBL/GenBank/DDBJ whole genome shotgun (WGS) entry which is preliminary data.</text>
</comment>
<dbReference type="InterPro" id="IPR054593">
    <property type="entry name" value="Beta-mannosidase-like_N2"/>
</dbReference>
<dbReference type="Gene3D" id="2.60.120.260">
    <property type="entry name" value="Galactose-binding domain-like"/>
    <property type="match status" value="1"/>
</dbReference>
<accession>A0A9X1SWW9</accession>
<dbReference type="PANTHER" id="PTHR43730">
    <property type="entry name" value="BETA-MANNOSIDASE"/>
    <property type="match status" value="1"/>
</dbReference>
<evidence type="ECO:0000256" key="3">
    <source>
        <dbReference type="ARBA" id="ARBA00012754"/>
    </source>
</evidence>
<dbReference type="SUPFAM" id="SSF51445">
    <property type="entry name" value="(Trans)glycosidases"/>
    <property type="match status" value="1"/>
</dbReference>
<evidence type="ECO:0000259" key="8">
    <source>
        <dbReference type="Pfam" id="PF22666"/>
    </source>
</evidence>
<keyword evidence="5" id="KW-0326">Glycosidase</keyword>
<name>A0A9X1SWW9_9ACTN</name>
<gene>
    <name evidence="9" type="ORF">LR394_30400</name>
</gene>
<dbReference type="EC" id="3.2.1.25" evidence="3"/>
<dbReference type="RefSeq" id="WP_231448021.1">
    <property type="nucleotide sequence ID" value="NZ_JAJOMB010000020.1"/>
</dbReference>
<proteinExistence type="inferred from homology"/>
<dbReference type="Gene3D" id="2.60.40.10">
    <property type="entry name" value="Immunoglobulins"/>
    <property type="match status" value="1"/>
</dbReference>
<dbReference type="InterPro" id="IPR036156">
    <property type="entry name" value="Beta-gal/glucu_dom_sf"/>
</dbReference>
<dbReference type="GO" id="GO:0006516">
    <property type="term" value="P:glycoprotein catabolic process"/>
    <property type="evidence" value="ECO:0007669"/>
    <property type="project" value="TreeGrafter"/>
</dbReference>
<evidence type="ECO:0000313" key="9">
    <source>
        <dbReference type="EMBL" id="MCD5315221.1"/>
    </source>
</evidence>
<dbReference type="SUPFAM" id="SSF49303">
    <property type="entry name" value="beta-Galactosidase/glucuronidase domain"/>
    <property type="match status" value="1"/>
</dbReference>
<protein>
    <recommendedName>
        <fullName evidence="3">beta-mannosidase</fullName>
        <ecNumber evidence="3">3.2.1.25</ecNumber>
    </recommendedName>
</protein>
<keyword evidence="4" id="KW-0378">Hydrolase</keyword>
<dbReference type="GO" id="GO:0005975">
    <property type="term" value="P:carbohydrate metabolic process"/>
    <property type="evidence" value="ECO:0007669"/>
    <property type="project" value="InterPro"/>
</dbReference>
<evidence type="ECO:0000259" key="7">
    <source>
        <dbReference type="Pfam" id="PF00703"/>
    </source>
</evidence>
<feature type="region of interest" description="Disordered" evidence="6">
    <location>
        <begin position="461"/>
        <end position="488"/>
    </location>
</feature>
<feature type="domain" description="Beta-mannosidase-like galactose-binding" evidence="8">
    <location>
        <begin position="10"/>
        <end position="180"/>
    </location>
</feature>
<dbReference type="SUPFAM" id="SSF49785">
    <property type="entry name" value="Galactose-binding domain-like"/>
    <property type="match status" value="1"/>
</dbReference>
<dbReference type="PANTHER" id="PTHR43730:SF1">
    <property type="entry name" value="BETA-MANNOSIDASE"/>
    <property type="match status" value="1"/>
</dbReference>
<keyword evidence="10" id="KW-1185">Reference proteome</keyword>
<dbReference type="InterPro" id="IPR013783">
    <property type="entry name" value="Ig-like_fold"/>
</dbReference>
<evidence type="ECO:0000256" key="2">
    <source>
        <dbReference type="ARBA" id="ARBA00007401"/>
    </source>
</evidence>